<evidence type="ECO:0000256" key="1">
    <source>
        <dbReference type="ARBA" id="ARBA00004140"/>
    </source>
</evidence>
<dbReference type="PANTHER" id="PTHR23222:SF0">
    <property type="entry name" value="PROHIBITIN 1"/>
    <property type="match status" value="1"/>
</dbReference>
<comment type="subcellular location">
    <subcellularLocation>
        <location evidence="1">Mitochondrion inner membrane</location>
        <topology evidence="1">Single-pass type II membrane protein</topology>
    </subcellularLocation>
</comment>
<feature type="domain" description="Band 7" evidence="5">
    <location>
        <begin position="100"/>
        <end position="261"/>
    </location>
</feature>
<dbReference type="GeneID" id="19014321"/>
<comment type="subunit">
    <text evidence="3">Component of a prohibitin multimeric complex in mitochondrial membranes.</text>
</comment>
<dbReference type="KEGG" id="bpg:Bathy08g03420"/>
<dbReference type="Gene3D" id="3.30.479.30">
    <property type="entry name" value="Band 7 domain"/>
    <property type="match status" value="1"/>
</dbReference>
<dbReference type="CDD" id="cd03401">
    <property type="entry name" value="SPFH_prohibitin"/>
    <property type="match status" value="1"/>
</dbReference>
<dbReference type="SMART" id="SM00244">
    <property type="entry name" value="PHB"/>
    <property type="match status" value="1"/>
</dbReference>
<dbReference type="GO" id="GO:0005743">
    <property type="term" value="C:mitochondrial inner membrane"/>
    <property type="evidence" value="ECO:0007669"/>
    <property type="project" value="UniProtKB-SubCell"/>
</dbReference>
<comment type="similarity">
    <text evidence="2 4">Belongs to the prohibitin family.</text>
</comment>
<gene>
    <name evidence="6" type="ORF">Bathy08g03420</name>
</gene>
<proteinExistence type="inferred from homology"/>
<keyword evidence="7" id="KW-1185">Reference proteome</keyword>
<evidence type="ECO:0000313" key="6">
    <source>
        <dbReference type="EMBL" id="CCO17743.1"/>
    </source>
</evidence>
<accession>K8F806</accession>
<evidence type="ECO:0000256" key="2">
    <source>
        <dbReference type="ARBA" id="ARBA00009658"/>
    </source>
</evidence>
<keyword evidence="4" id="KW-0496">Mitochondrion</keyword>
<dbReference type="InterPro" id="IPR001107">
    <property type="entry name" value="Band_7"/>
</dbReference>
<dbReference type="EMBL" id="FO082271">
    <property type="protein sequence ID" value="CCO17743.1"/>
    <property type="molecule type" value="Genomic_DNA"/>
</dbReference>
<dbReference type="AlphaFoldDB" id="K8F806"/>
<dbReference type="Proteomes" id="UP000198341">
    <property type="component" value="Chromosome 8"/>
</dbReference>
<dbReference type="eggNOG" id="KOG3083">
    <property type="taxonomic scope" value="Eukaryota"/>
</dbReference>
<name>K8F806_9CHLO</name>
<dbReference type="PRINTS" id="PR00679">
    <property type="entry name" value="PROHIBITIN"/>
</dbReference>
<dbReference type="FunFam" id="3.30.479.30:FF:000001">
    <property type="entry name" value="Prohibitin 2"/>
    <property type="match status" value="1"/>
</dbReference>
<keyword evidence="4" id="KW-0472">Membrane</keyword>
<organism evidence="6 7">
    <name type="scientific">Bathycoccus prasinos</name>
    <dbReference type="NCBI Taxonomy" id="41875"/>
    <lineage>
        <taxon>Eukaryota</taxon>
        <taxon>Viridiplantae</taxon>
        <taxon>Chlorophyta</taxon>
        <taxon>Mamiellophyceae</taxon>
        <taxon>Mamiellales</taxon>
        <taxon>Bathycoccaceae</taxon>
        <taxon>Bathycoccus</taxon>
    </lineage>
</organism>
<dbReference type="SUPFAM" id="SSF117892">
    <property type="entry name" value="Band 7/SPFH domain"/>
    <property type="match status" value="1"/>
</dbReference>
<dbReference type="STRING" id="41875.K8F806"/>
<dbReference type="InterPro" id="IPR036013">
    <property type="entry name" value="Band_7/SPFH_dom_sf"/>
</dbReference>
<dbReference type="InterPro" id="IPR000163">
    <property type="entry name" value="Prohibitin"/>
</dbReference>
<evidence type="ECO:0000313" key="7">
    <source>
        <dbReference type="Proteomes" id="UP000198341"/>
    </source>
</evidence>
<keyword evidence="4" id="KW-0999">Mitochondrion inner membrane</keyword>
<evidence type="ECO:0000256" key="3">
    <source>
        <dbReference type="ARBA" id="ARBA00011786"/>
    </source>
</evidence>
<evidence type="ECO:0000256" key="4">
    <source>
        <dbReference type="RuleBase" id="RU366048"/>
    </source>
</evidence>
<dbReference type="RefSeq" id="XP_007511622.1">
    <property type="nucleotide sequence ID" value="XM_007511560.1"/>
</dbReference>
<dbReference type="OrthoDB" id="275637at2759"/>
<protein>
    <recommendedName>
        <fullName evidence="4">Prohibitin</fullName>
    </recommendedName>
</protein>
<evidence type="ECO:0000259" key="5">
    <source>
        <dbReference type="SMART" id="SM00244"/>
    </source>
</evidence>
<reference evidence="6 7" key="1">
    <citation type="submission" date="2011-10" db="EMBL/GenBank/DDBJ databases">
        <authorList>
            <person name="Genoscope - CEA"/>
        </authorList>
    </citation>
    <scope>NUCLEOTIDE SEQUENCE [LARGE SCALE GENOMIC DNA]</scope>
    <source>
        <strain evidence="6 7">RCC 1105</strain>
    </source>
</reference>
<dbReference type="PANTHER" id="PTHR23222">
    <property type="entry name" value="PROHIBITIN"/>
    <property type="match status" value="1"/>
</dbReference>
<sequence>MASSSAQVAAQALGALARMGAFVGIGATAVSSAMYDGTLRIASLSLGDFFPRGEKRIGSISWSSSLSRLLLLNLSVLLSFVNARTDPELFHYFHSSFLTTTLTVDGGERAVMFDRFRGVLKDTSAEGTHFMVPIIQSPTIYDVRTRPKSLSSVTGTKDLQQVNLTLRVLCRPNVEQLSTIHLNLGPDYDDRVLPSIGNEVLKATVAQYNADELLTRRQEVTEQIAKSLRKRADDFGILLEDVALTHLSFSHEYSRAIEAKQVAQQDAERAKFEVMKSEQEREAAVIRAEGESESAKLISQATRSAGPALIELRRIEAAREVAKTLSGSKNIVYLPGGNGSNMLIGVNP</sequence>
<dbReference type="Pfam" id="PF01145">
    <property type="entry name" value="Band_7"/>
    <property type="match status" value="1"/>
</dbReference>
<dbReference type="GO" id="GO:0007005">
    <property type="term" value="P:mitochondrion organization"/>
    <property type="evidence" value="ECO:0007669"/>
    <property type="project" value="TreeGrafter"/>
</dbReference>